<dbReference type="EMBL" id="LSRX01000103">
    <property type="protein sequence ID" value="OLQ09166.1"/>
    <property type="molecule type" value="Genomic_DNA"/>
</dbReference>
<organism evidence="7 8">
    <name type="scientific">Symbiodinium microadriaticum</name>
    <name type="common">Dinoflagellate</name>
    <name type="synonym">Zooxanthella microadriatica</name>
    <dbReference type="NCBI Taxonomy" id="2951"/>
    <lineage>
        <taxon>Eukaryota</taxon>
        <taxon>Sar</taxon>
        <taxon>Alveolata</taxon>
        <taxon>Dinophyceae</taxon>
        <taxon>Suessiales</taxon>
        <taxon>Symbiodiniaceae</taxon>
        <taxon>Symbiodinium</taxon>
    </lineage>
</organism>
<evidence type="ECO:0000256" key="3">
    <source>
        <dbReference type="ARBA" id="ARBA00022839"/>
    </source>
</evidence>
<dbReference type="PANTHER" id="PTHR30231:SF4">
    <property type="entry name" value="PROTEIN NEN2"/>
    <property type="match status" value="1"/>
</dbReference>
<dbReference type="InterPro" id="IPR013520">
    <property type="entry name" value="Ribonucl_H"/>
</dbReference>
<feature type="region of interest" description="Disordered" evidence="5">
    <location>
        <begin position="808"/>
        <end position="907"/>
    </location>
</feature>
<protein>
    <submittedName>
        <fullName evidence="7">DNA polymerase III PolC-type</fullName>
    </submittedName>
</protein>
<evidence type="ECO:0000256" key="4">
    <source>
        <dbReference type="SAM" id="Coils"/>
    </source>
</evidence>
<feature type="compositionally biased region" description="Pro residues" evidence="5">
    <location>
        <begin position="883"/>
        <end position="894"/>
    </location>
</feature>
<evidence type="ECO:0000256" key="2">
    <source>
        <dbReference type="ARBA" id="ARBA00022801"/>
    </source>
</evidence>
<dbReference type="InterPro" id="IPR012337">
    <property type="entry name" value="RNaseH-like_sf"/>
</dbReference>
<reference evidence="7 8" key="1">
    <citation type="submission" date="2016-02" db="EMBL/GenBank/DDBJ databases">
        <title>Genome analysis of coral dinoflagellate symbionts highlights evolutionary adaptations to a symbiotic lifestyle.</title>
        <authorList>
            <person name="Aranda M."/>
            <person name="Li Y."/>
            <person name="Liew Y.J."/>
            <person name="Baumgarten S."/>
            <person name="Simakov O."/>
            <person name="Wilson M."/>
            <person name="Piel J."/>
            <person name="Ashoor H."/>
            <person name="Bougouffa S."/>
            <person name="Bajic V.B."/>
            <person name="Ryu T."/>
            <person name="Ravasi T."/>
            <person name="Bayer T."/>
            <person name="Micklem G."/>
            <person name="Kim H."/>
            <person name="Bhak J."/>
            <person name="Lajeunesse T.C."/>
            <person name="Voolstra C.R."/>
        </authorList>
    </citation>
    <scope>NUCLEOTIDE SEQUENCE [LARGE SCALE GENOMIC DNA]</scope>
    <source>
        <strain evidence="7 8">CCMP2467</strain>
    </source>
</reference>
<gene>
    <name evidence="7" type="primary">polC</name>
    <name evidence="7" type="ORF">AK812_SmicGene7329</name>
</gene>
<dbReference type="Gene3D" id="3.30.420.10">
    <property type="entry name" value="Ribonuclease H-like superfamily/Ribonuclease H"/>
    <property type="match status" value="1"/>
</dbReference>
<feature type="compositionally biased region" description="Polar residues" evidence="5">
    <location>
        <begin position="562"/>
        <end position="572"/>
    </location>
</feature>
<dbReference type="SUPFAM" id="SSF53098">
    <property type="entry name" value="Ribonuclease H-like"/>
    <property type="match status" value="1"/>
</dbReference>
<dbReference type="PANTHER" id="PTHR30231">
    <property type="entry name" value="DNA POLYMERASE III SUBUNIT EPSILON"/>
    <property type="match status" value="1"/>
</dbReference>
<comment type="caution">
    <text evidence="7">The sequence shown here is derived from an EMBL/GenBank/DDBJ whole genome shotgun (WGS) entry which is preliminary data.</text>
</comment>
<evidence type="ECO:0000259" key="6">
    <source>
        <dbReference type="SMART" id="SM00479"/>
    </source>
</evidence>
<dbReference type="CDD" id="cd06127">
    <property type="entry name" value="DEDDh"/>
    <property type="match status" value="1"/>
</dbReference>
<feature type="region of interest" description="Disordered" evidence="5">
    <location>
        <begin position="774"/>
        <end position="794"/>
    </location>
</feature>
<dbReference type="InterPro" id="IPR036397">
    <property type="entry name" value="RNaseH_sf"/>
</dbReference>
<evidence type="ECO:0000313" key="8">
    <source>
        <dbReference type="Proteomes" id="UP000186817"/>
    </source>
</evidence>
<dbReference type="AlphaFoldDB" id="A0A1Q9ENZ9"/>
<feature type="compositionally biased region" description="Low complexity" evidence="5">
    <location>
        <begin position="595"/>
        <end position="608"/>
    </location>
</feature>
<feature type="region of interest" description="Disordered" evidence="5">
    <location>
        <begin position="594"/>
        <end position="633"/>
    </location>
</feature>
<accession>A0A1Q9ENZ9</accession>
<feature type="region of interest" description="Disordered" evidence="5">
    <location>
        <begin position="1"/>
        <end position="22"/>
    </location>
</feature>
<dbReference type="GO" id="GO:0003676">
    <property type="term" value="F:nucleic acid binding"/>
    <property type="evidence" value="ECO:0007669"/>
    <property type="project" value="InterPro"/>
</dbReference>
<feature type="region of interest" description="Disordered" evidence="5">
    <location>
        <begin position="558"/>
        <end position="580"/>
    </location>
</feature>
<name>A0A1Q9ENZ9_SYMMI</name>
<dbReference type="OrthoDB" id="446688at2759"/>
<dbReference type="SMART" id="SM00479">
    <property type="entry name" value="EXOIII"/>
    <property type="match status" value="1"/>
</dbReference>
<sequence length="1049" mass="114353">MPQLLFLEPQQSEHEAKAPENPAAAGLLHKSMTAANWWRLLPLEPAKFTRVVVFDTETSGFSNDDEILEIGAIELEVQPPSLQSPPSNYSTLSSTGVSFHSLLRPTRRINSKASEVNGLCENLLAAAAPRKTALQNFLRFISGSKASSEEPLVLEQTALIAHNAAFDMRAHSISEQAMTQSWDPSIACTPERIRKEIANCENGILAAEHRGEKQVAREKKRLEEVLTTRAEMLANHEKVLAKMSEEHDVSLAAMVRKAEGELNASLSAQDAAISECKNMFEKAAEIEQRKAILEKEVKELYRSLDKLQKDFDAERVALIEAAENEVQRLFSNTSEQVRNASLFAQEVQTDAFAAIDRMQDEIKASAEVADSMAQSRSRFDALHQVASSRTVKGISEKHFTDEKSKILGQWWNSWEGHIGSLSPGPPSLAQIAASRPDTPMVPSQHRPRSVELARQRAEQQSRKAWNALPTVSQACLMICHDPPGDAVPKMDDGELRMLSNDLQRCGLHHSGSRNSEFSLQIGRTAVITLSVAILAISRSARIFDRRRGNRLIPTSHVVPSSAFRSSDQQQVPQFGLPRTGSRQQARLDSVLLSGQAQPPDQQTAPPAASGHWGSGWNRDDRRRRGGDLAAPAAHNPFAAQKPDFVEQVVVEDADSNRNSLLVIIDNRDERLISTSQNWLVDEIMANAASSITVTATVSVASLLFVADGVIVAVVMLSHADDRMVGDGDTIDVAPGLPVPRLLRDLPARSSDPKHFFFATPTPVPIAAALEEQSVSASPLPADPAPDAPMPDAPEVVAAGGWYEGTSVSVSGGERLRNPGAAAPAVKEPPPRSHAPAPSPVAAEIKDEAPVDAPSATHAASGRPGSSGDPAPVPEPSQTTRPKSSPPEAPTPAARPVPEVVPDDSDDSLWESAWCGQLSPRNLAPNTYTWVDVRPSLPPLLRSPPWSSREGWCIDVRIPTTPGTIHRPEWWPFPDLFCLSPGEHPRWLEQQEPADPLSHLRLRGFCTHSCSRLLRREQGNRCLGLCLRPIMAGERAGHTQHVCIHCLTGR</sequence>
<keyword evidence="8" id="KW-1185">Reference proteome</keyword>
<evidence type="ECO:0000256" key="5">
    <source>
        <dbReference type="SAM" id="MobiDB-lite"/>
    </source>
</evidence>
<feature type="compositionally biased region" description="Basic and acidic residues" evidence="5">
    <location>
        <begin position="617"/>
        <end position="626"/>
    </location>
</feature>
<proteinExistence type="predicted"/>
<keyword evidence="3" id="KW-0269">Exonuclease</keyword>
<feature type="domain" description="Exonuclease" evidence="6">
    <location>
        <begin position="50"/>
        <end position="232"/>
    </location>
</feature>
<evidence type="ECO:0000313" key="7">
    <source>
        <dbReference type="EMBL" id="OLQ09166.1"/>
    </source>
</evidence>
<feature type="compositionally biased region" description="Low complexity" evidence="5">
    <location>
        <begin position="833"/>
        <end position="842"/>
    </location>
</feature>
<keyword evidence="4" id="KW-0175">Coiled coil</keyword>
<feature type="compositionally biased region" description="Pro residues" evidence="5">
    <location>
        <begin position="780"/>
        <end position="791"/>
    </location>
</feature>
<keyword evidence="1" id="KW-0540">Nuclease</keyword>
<dbReference type="Proteomes" id="UP000186817">
    <property type="component" value="Unassembled WGS sequence"/>
</dbReference>
<dbReference type="Pfam" id="PF00929">
    <property type="entry name" value="RNase_T"/>
    <property type="match status" value="1"/>
</dbReference>
<keyword evidence="2" id="KW-0378">Hydrolase</keyword>
<feature type="coiled-coil region" evidence="4">
    <location>
        <begin position="276"/>
        <end position="310"/>
    </location>
</feature>
<dbReference type="GO" id="GO:0008408">
    <property type="term" value="F:3'-5' exonuclease activity"/>
    <property type="evidence" value="ECO:0007669"/>
    <property type="project" value="TreeGrafter"/>
</dbReference>
<evidence type="ECO:0000256" key="1">
    <source>
        <dbReference type="ARBA" id="ARBA00022722"/>
    </source>
</evidence>